<name>A0ABX7Y962_9ACTN</name>
<dbReference type="InterPro" id="IPR027417">
    <property type="entry name" value="P-loop_NTPase"/>
</dbReference>
<keyword evidence="1" id="KW-0175">Coiled coil</keyword>
<evidence type="ECO:0000259" key="2">
    <source>
        <dbReference type="Pfam" id="PF13476"/>
    </source>
</evidence>
<dbReference type="SUPFAM" id="SSF52540">
    <property type="entry name" value="P-loop containing nucleoside triphosphate hydrolases"/>
    <property type="match status" value="1"/>
</dbReference>
<keyword evidence="4" id="KW-1185">Reference proteome</keyword>
<dbReference type="Pfam" id="PF13476">
    <property type="entry name" value="AAA_23"/>
    <property type="match status" value="1"/>
</dbReference>
<evidence type="ECO:0000256" key="1">
    <source>
        <dbReference type="SAM" id="Coils"/>
    </source>
</evidence>
<feature type="coiled-coil region" evidence="1">
    <location>
        <begin position="348"/>
        <end position="382"/>
    </location>
</feature>
<feature type="coiled-coil region" evidence="1">
    <location>
        <begin position="190"/>
        <end position="317"/>
    </location>
</feature>
<dbReference type="Gene3D" id="3.40.50.300">
    <property type="entry name" value="P-loop containing nucleotide triphosphate hydrolases"/>
    <property type="match status" value="2"/>
</dbReference>
<dbReference type="PANTHER" id="PTHR41259">
    <property type="entry name" value="DOUBLE-STRAND BREAK REPAIR RAD50 ATPASE, PUTATIVE-RELATED"/>
    <property type="match status" value="1"/>
</dbReference>
<proteinExistence type="predicted"/>
<evidence type="ECO:0000313" key="3">
    <source>
        <dbReference type="EMBL" id="QUC09393.1"/>
    </source>
</evidence>
<feature type="coiled-coil region" evidence="1">
    <location>
        <begin position="653"/>
        <end position="680"/>
    </location>
</feature>
<feature type="domain" description="Rad50/SbcC-type AAA" evidence="2">
    <location>
        <begin position="5"/>
        <end position="259"/>
    </location>
</feature>
<dbReference type="RefSeq" id="WP_212326913.1">
    <property type="nucleotide sequence ID" value="NZ_AP024463.1"/>
</dbReference>
<protein>
    <submittedName>
        <fullName evidence="3">AAA family ATPase</fullName>
    </submittedName>
</protein>
<sequence length="859" mass="94762">MRIHRITLRNYRGTTERSVEFADGVTVVEGRNEAGKSTLVEALRHVRMHKASANRADIRATQPVGREVGPEVEIEISTGGYRLTYCKQWIKGKKTELHITSPRHEALSGDEAHERFLQIIAETTDEGLFEALEVMQGDSLGQAQLAQLPALRRALDVVGASHEEHDDLLDIVENEYLRYFTATGRPNAEYVRAHKELEDLEQEVRNLEEASREIDSLAERHAETTAARLSKEESLGRAREQIAELAEASRSLDELRQRVAEADQQVADAAVVLDVAEKRARERDELKGIVTELEDALSEMRIRVRQEQDDLAEAEAVWAACLTGARGAQEKERTLRRHLREIALRVQRARDAAELKVLKARLEKLEEAERRLYEAMATLSVNTIDDELCLSLEKLEVAARVSHEAWEASAASISLEISNAIVLDGEVLETGEYGPVPVKDLITIEVPGSACIRIYPGEGTEDVEQRARGAADALAEALAEHGVPDVAAARVAAREHANATRERDAAYETIQAFSGDEGGAELRSRVDLLSAVLEGAEPGDLTALEKEHVRIGEAWEAAEARVEEIRARLETRRGIQQSARERGIRTEAEMHNLQARRDEAGARLELARQEASDEAITAAVADAEIVLESRRAGQKAVAQALEATNAPALEFQLSNASSVVDRLEQECKALDDELARLSALLEDRLAGGAYDRLADAAARQRHAETSHASRRRAAEAVNLLRQTLRRHRSEAQLRYVAPFRERIEALGRLVFGPTLEVDVAPDLSISSRTVEGETIAFGSLSSGAREQLSLLGRLACAQLVQPGEGVPLIIDDALGFADPERLRRLGAVLNRVGETVQTIILTCQPERFEQIGTAQVVRL</sequence>
<organism evidence="3 4">
    <name type="scientific">Arachnia rubra</name>
    <dbReference type="NCBI Taxonomy" id="1547448"/>
    <lineage>
        <taxon>Bacteria</taxon>
        <taxon>Bacillati</taxon>
        <taxon>Actinomycetota</taxon>
        <taxon>Actinomycetes</taxon>
        <taxon>Propionibacteriales</taxon>
        <taxon>Propionibacteriaceae</taxon>
        <taxon>Arachnia</taxon>
    </lineage>
</organism>
<gene>
    <name evidence="3" type="ORF">J5A65_06705</name>
</gene>
<accession>A0ABX7Y962</accession>
<dbReference type="PANTHER" id="PTHR41259:SF1">
    <property type="entry name" value="DOUBLE-STRAND BREAK REPAIR RAD50 ATPASE, PUTATIVE-RELATED"/>
    <property type="match status" value="1"/>
</dbReference>
<evidence type="ECO:0000313" key="4">
    <source>
        <dbReference type="Proteomes" id="UP000678513"/>
    </source>
</evidence>
<reference evidence="3 4" key="1">
    <citation type="submission" date="2021-03" db="EMBL/GenBank/DDBJ databases">
        <title>Human Oral Microbial Genomes.</title>
        <authorList>
            <person name="Johnston C.D."/>
            <person name="Chen T."/>
            <person name="Dewhirst F.E."/>
        </authorList>
    </citation>
    <scope>NUCLEOTIDE SEQUENCE [LARGE SCALE GENOMIC DNA]</scope>
    <source>
        <strain evidence="3 4">DSMZ 100122</strain>
    </source>
</reference>
<dbReference type="Proteomes" id="UP000678513">
    <property type="component" value="Chromosome"/>
</dbReference>
<dbReference type="InterPro" id="IPR038729">
    <property type="entry name" value="Rad50/SbcC_AAA"/>
</dbReference>
<dbReference type="EMBL" id="CP072384">
    <property type="protein sequence ID" value="QUC09393.1"/>
    <property type="molecule type" value="Genomic_DNA"/>
</dbReference>